<proteinExistence type="predicted"/>
<evidence type="ECO:0000313" key="2">
    <source>
        <dbReference type="EMBL" id="EFP04520.1"/>
    </source>
</evidence>
<feature type="region of interest" description="Disordered" evidence="1">
    <location>
        <begin position="1"/>
        <end position="33"/>
    </location>
</feature>
<dbReference type="Proteomes" id="UP000008281">
    <property type="component" value="Unassembled WGS sequence"/>
</dbReference>
<protein>
    <submittedName>
        <fullName evidence="2">Uncharacterized protein</fullName>
    </submittedName>
</protein>
<dbReference type="HOGENOM" id="CLU_1847005_0_0_1"/>
<accession>E3NLD6</accession>
<reference evidence="2" key="1">
    <citation type="submission" date="2007-07" db="EMBL/GenBank/DDBJ databases">
        <title>PCAP assembly of the Caenorhabditis remanei genome.</title>
        <authorList>
            <consortium name="The Caenorhabditis remanei Sequencing Consortium"/>
            <person name="Wilson R.K."/>
        </authorList>
    </citation>
    <scope>NUCLEOTIDE SEQUENCE [LARGE SCALE GENOMIC DNA]</scope>
    <source>
        <strain evidence="2">PB4641</strain>
    </source>
</reference>
<dbReference type="AlphaFoldDB" id="E3NLD6"/>
<dbReference type="EMBL" id="DS268887">
    <property type="protein sequence ID" value="EFP04520.1"/>
    <property type="molecule type" value="Genomic_DNA"/>
</dbReference>
<feature type="compositionally biased region" description="Polar residues" evidence="1">
    <location>
        <begin position="87"/>
        <end position="96"/>
    </location>
</feature>
<organism evidence="3">
    <name type="scientific">Caenorhabditis remanei</name>
    <name type="common">Caenorhabditis vulgaris</name>
    <dbReference type="NCBI Taxonomy" id="31234"/>
    <lineage>
        <taxon>Eukaryota</taxon>
        <taxon>Metazoa</taxon>
        <taxon>Ecdysozoa</taxon>
        <taxon>Nematoda</taxon>
        <taxon>Chromadorea</taxon>
        <taxon>Rhabditida</taxon>
        <taxon>Rhabditina</taxon>
        <taxon>Rhabditomorpha</taxon>
        <taxon>Rhabditoidea</taxon>
        <taxon>Rhabditidae</taxon>
        <taxon>Peloderinae</taxon>
        <taxon>Caenorhabditis</taxon>
    </lineage>
</organism>
<sequence>MNVSKSVEFLMEPSTNNSFKEDEKTSAVEAASPMKKTMINGELKNTDSCSDLGISDTSGVSCLDSTTSETSLNLESMSSNCGMFNESGDSYWNNEGNDGYDGDKENDSGDDDCIDNEQEMFDENPLQMFSMMAHLFAKQ</sequence>
<evidence type="ECO:0000256" key="1">
    <source>
        <dbReference type="SAM" id="MobiDB-lite"/>
    </source>
</evidence>
<gene>
    <name evidence="2" type="ORF">CRE_01429</name>
</gene>
<keyword evidence="3" id="KW-1185">Reference proteome</keyword>
<name>E3NLD6_CAERE</name>
<feature type="region of interest" description="Disordered" evidence="1">
    <location>
        <begin position="85"/>
        <end position="113"/>
    </location>
</feature>
<evidence type="ECO:0000313" key="3">
    <source>
        <dbReference type="Proteomes" id="UP000008281"/>
    </source>
</evidence>